<proteinExistence type="predicted"/>
<sequence length="84" mass="9344">HGARHRYRGRRCDRGGRERRAHHVRGRLAAAGSHAQGDGPDLGRHHRRDRGADVGVRAAGLLRRRGRQHLPPVLCGDGVLDRLL</sequence>
<comment type="caution">
    <text evidence="2">The sequence shown here is derived from an EMBL/GenBank/DDBJ whole genome shotgun (WGS) entry which is preliminary data.</text>
</comment>
<dbReference type="AlphaFoldDB" id="A0A699XGT2"/>
<dbReference type="EMBL" id="BKCJ011861636">
    <property type="protein sequence ID" value="GFD59145.1"/>
    <property type="molecule type" value="Genomic_DNA"/>
</dbReference>
<organism evidence="2">
    <name type="scientific">Tanacetum cinerariifolium</name>
    <name type="common">Dalmatian daisy</name>
    <name type="synonym">Chrysanthemum cinerariifolium</name>
    <dbReference type="NCBI Taxonomy" id="118510"/>
    <lineage>
        <taxon>Eukaryota</taxon>
        <taxon>Viridiplantae</taxon>
        <taxon>Streptophyta</taxon>
        <taxon>Embryophyta</taxon>
        <taxon>Tracheophyta</taxon>
        <taxon>Spermatophyta</taxon>
        <taxon>Magnoliopsida</taxon>
        <taxon>eudicotyledons</taxon>
        <taxon>Gunneridae</taxon>
        <taxon>Pentapetalae</taxon>
        <taxon>asterids</taxon>
        <taxon>campanulids</taxon>
        <taxon>Asterales</taxon>
        <taxon>Asteraceae</taxon>
        <taxon>Asteroideae</taxon>
        <taxon>Anthemideae</taxon>
        <taxon>Anthemidinae</taxon>
        <taxon>Tanacetum</taxon>
    </lineage>
</organism>
<gene>
    <name evidence="2" type="ORF">Tci_931114</name>
</gene>
<evidence type="ECO:0000313" key="2">
    <source>
        <dbReference type="EMBL" id="GFD59145.1"/>
    </source>
</evidence>
<name>A0A699XGT2_TANCI</name>
<feature type="region of interest" description="Disordered" evidence="1">
    <location>
        <begin position="1"/>
        <end position="52"/>
    </location>
</feature>
<feature type="non-terminal residue" evidence="2">
    <location>
        <position position="1"/>
    </location>
</feature>
<protein>
    <submittedName>
        <fullName evidence="2">Uncharacterized protein</fullName>
    </submittedName>
</protein>
<evidence type="ECO:0000256" key="1">
    <source>
        <dbReference type="SAM" id="MobiDB-lite"/>
    </source>
</evidence>
<reference evidence="2" key="1">
    <citation type="journal article" date="2019" name="Sci. Rep.">
        <title>Draft genome of Tanacetum cinerariifolium, the natural source of mosquito coil.</title>
        <authorList>
            <person name="Yamashiro T."/>
            <person name="Shiraishi A."/>
            <person name="Satake H."/>
            <person name="Nakayama K."/>
        </authorList>
    </citation>
    <scope>NUCLEOTIDE SEQUENCE</scope>
</reference>
<feature type="non-terminal residue" evidence="2">
    <location>
        <position position="84"/>
    </location>
</feature>
<accession>A0A699XGT2</accession>